<dbReference type="EMBL" id="MRZN01000018">
    <property type="protein sequence ID" value="PHK49020.1"/>
    <property type="molecule type" value="Genomic_DNA"/>
</dbReference>
<dbReference type="PANTHER" id="PTHR11786:SF0">
    <property type="entry name" value="ARYLAMINE N-ACETYLTRANSFERASE 4-RELATED"/>
    <property type="match status" value="1"/>
</dbReference>
<sequence>MTDFKKLEDYLNINTEIYHHNDLRTLNHYIDKYVSNVPFENINVQNKQPIALDDESMMHKIIVEHRGGFCYEQNHLFHHWITAKGFDAYIISATINTGTGWAMEGSHMALIVDIEGNKYLVDVGYADVPKQAMPITDESCFVSDVSGDFQARWIDANTIEMSKHTDGSSEIQYRAIDCAKTITCFEEAIQFNQYDQASIFVKKLIVSKAKSYGRVTLSNEHLTITHHSKKEKIPVTQDNYQALLKDYFGIENIKIQIFM</sequence>
<evidence type="ECO:0000313" key="3">
    <source>
        <dbReference type="EMBL" id="PHK49020.1"/>
    </source>
</evidence>
<evidence type="ECO:0000313" key="4">
    <source>
        <dbReference type="EMBL" id="UQW81345.1"/>
    </source>
</evidence>
<dbReference type="InterPro" id="IPR001447">
    <property type="entry name" value="Arylamine_N-AcTrfase"/>
</dbReference>
<gene>
    <name evidence="3" type="ORF">BTJ66_10370</name>
    <name evidence="4" type="ORF">MNY58_12415</name>
</gene>
<dbReference type="OrthoDB" id="7181050at2"/>
<protein>
    <submittedName>
        <fullName evidence="3">Arylamine N-acetyltransferase</fullName>
    </submittedName>
</protein>
<accession>A0A2C6WIU4</accession>
<evidence type="ECO:0000256" key="2">
    <source>
        <dbReference type="RuleBase" id="RU003452"/>
    </source>
</evidence>
<dbReference type="GO" id="GO:0016407">
    <property type="term" value="F:acetyltransferase activity"/>
    <property type="evidence" value="ECO:0007669"/>
    <property type="project" value="InterPro"/>
</dbReference>
<reference evidence="4" key="4">
    <citation type="submission" date="2022-03" db="EMBL/GenBank/DDBJ databases">
        <title>Complete Genome Sequence of Staphylococcus edaphicus strain CCM 8731.</title>
        <authorList>
            <person name="Rimmer C.O."/>
            <person name="Thomas J.C."/>
        </authorList>
    </citation>
    <scope>NUCLEOTIDE SEQUENCE</scope>
    <source>
        <strain evidence="4">CCM 8731</strain>
    </source>
</reference>
<evidence type="ECO:0000313" key="5">
    <source>
        <dbReference type="Proteomes" id="UP000223828"/>
    </source>
</evidence>
<reference evidence="3" key="3">
    <citation type="submission" date="2017-10" db="EMBL/GenBank/DDBJ databases">
        <authorList>
            <person name="Vrbovska V."/>
            <person name="Kovarovic V."/>
            <person name="Indrakova A."/>
        </authorList>
    </citation>
    <scope>NUCLEOTIDE SEQUENCE</scope>
    <source>
        <strain evidence="3">CCM 8730</strain>
    </source>
</reference>
<dbReference type="Pfam" id="PF00797">
    <property type="entry name" value="Acetyltransf_2"/>
    <property type="match status" value="1"/>
</dbReference>
<proteinExistence type="inferred from homology"/>
<name>A0A2C6WIU4_9STAP</name>
<evidence type="ECO:0000256" key="1">
    <source>
        <dbReference type="ARBA" id="ARBA00006547"/>
    </source>
</evidence>
<dbReference type="InterPro" id="IPR038765">
    <property type="entry name" value="Papain-like_cys_pep_sf"/>
</dbReference>
<dbReference type="RefSeq" id="WP_099090882.1">
    <property type="nucleotide sequence ID" value="NZ_CP093217.1"/>
</dbReference>
<keyword evidence="6" id="KW-1185">Reference proteome</keyword>
<dbReference type="SUPFAM" id="SSF54001">
    <property type="entry name" value="Cysteine proteinases"/>
    <property type="match status" value="1"/>
</dbReference>
<dbReference type="EMBL" id="CP093217">
    <property type="protein sequence ID" value="UQW81345.1"/>
    <property type="molecule type" value="Genomic_DNA"/>
</dbReference>
<dbReference type="InterPro" id="IPR053710">
    <property type="entry name" value="Arylamine_NAT_domain_sf"/>
</dbReference>
<dbReference type="Proteomes" id="UP000223828">
    <property type="component" value="Unassembled WGS sequence"/>
</dbReference>
<dbReference type="PANTHER" id="PTHR11786">
    <property type="entry name" value="N-HYDROXYARYLAMINE O-ACETYLTRANSFERASE"/>
    <property type="match status" value="1"/>
</dbReference>
<dbReference type="Gene3D" id="3.30.2140.20">
    <property type="match status" value="1"/>
</dbReference>
<reference evidence="3" key="1">
    <citation type="journal article" date="2017" name="Appl. Environ. Microbiol.">
        <title>Staphylococcus edaphicus sp. nov., isolated in Antarctica, harbours mecC gene and genomic islands with suspected role in adaptation to extreme environment.</title>
        <authorList>
            <person name="Pantucek R."/>
            <person name="Sedlacek I."/>
            <person name="Indrakova A."/>
            <person name="Vrbovska V."/>
            <person name="Maslanova I."/>
            <person name="Kovarovic V."/>
            <person name="Svec P."/>
            <person name="Kralova S."/>
            <person name="Kristofova L."/>
            <person name="Keklakova J."/>
            <person name="Petras P."/>
            <person name="Doskar J."/>
        </authorList>
    </citation>
    <scope>NUCLEOTIDE SEQUENCE</scope>
    <source>
        <strain evidence="3">CCM 8730</strain>
    </source>
</reference>
<evidence type="ECO:0000313" key="6">
    <source>
        <dbReference type="Proteomes" id="UP001056588"/>
    </source>
</evidence>
<dbReference type="PRINTS" id="PR01543">
    <property type="entry name" value="ANATRNSFRASE"/>
</dbReference>
<comment type="similarity">
    <text evidence="1 2">Belongs to the arylamine N-acetyltransferase family.</text>
</comment>
<reference evidence="5" key="2">
    <citation type="submission" date="2017-10" db="EMBL/GenBank/DDBJ databases">
        <title>Staphylococcus edaphicus sp. nov., isolated in Antarctica, harbouring mecC gene and genomic islands essential in adaptation to extreme environment.</title>
        <authorList>
            <person name="Pantucek R."/>
            <person name="Sedlacek I."/>
            <person name="Indrakova A."/>
            <person name="Vrbovska V."/>
            <person name="Maslanova I."/>
            <person name="Kovarovic V."/>
            <person name="Svec P."/>
            <person name="Kralova S."/>
            <person name="Kristofova L."/>
            <person name="Keklakova J."/>
            <person name="Petras P."/>
            <person name="Doskar J."/>
        </authorList>
    </citation>
    <scope>NUCLEOTIDE SEQUENCE [LARGE SCALE GENOMIC DNA]</scope>
    <source>
        <strain evidence="5">CCM 5085</strain>
    </source>
</reference>
<dbReference type="Proteomes" id="UP001056588">
    <property type="component" value="Chromosome"/>
</dbReference>
<dbReference type="AlphaFoldDB" id="A0A2C6WIU4"/>
<organism evidence="3 5">
    <name type="scientific">Staphylococcus edaphicus</name>
    <dbReference type="NCBI Taxonomy" id="1955013"/>
    <lineage>
        <taxon>Bacteria</taxon>
        <taxon>Bacillati</taxon>
        <taxon>Bacillota</taxon>
        <taxon>Bacilli</taxon>
        <taxon>Bacillales</taxon>
        <taxon>Staphylococcaceae</taxon>
        <taxon>Staphylococcus</taxon>
    </lineage>
</organism>